<dbReference type="SMART" id="SM00344">
    <property type="entry name" value="HTH_ASNC"/>
    <property type="match status" value="1"/>
</dbReference>
<keyword evidence="2" id="KW-0238">DNA-binding</keyword>
<dbReference type="InterPro" id="IPR000485">
    <property type="entry name" value="AsnC-type_HTH_dom"/>
</dbReference>
<evidence type="ECO:0000256" key="1">
    <source>
        <dbReference type="ARBA" id="ARBA00023015"/>
    </source>
</evidence>
<dbReference type="SUPFAM" id="SSF54909">
    <property type="entry name" value="Dimeric alpha+beta barrel"/>
    <property type="match status" value="1"/>
</dbReference>
<dbReference type="RefSeq" id="WP_015808631.1">
    <property type="nucleotide sequence ID" value="NC_013061.1"/>
</dbReference>
<dbReference type="PROSITE" id="PS50956">
    <property type="entry name" value="HTH_ASNC_2"/>
    <property type="match status" value="1"/>
</dbReference>
<sequence>MNTNTLDQVDLQILRLLQTDAKLTNKQLALKLHKASNTIYDRVDKLKKLGYITGTMTLINRKKMGEFLIAFTHVQLNEHTTDSLKAFQYEASKFSEVMECYHMTGSFDFNLKIVVRDMTSYNEFLVERLAKLSHVGSLRSYFVINEAKRELAYPIEMPSTF</sequence>
<evidence type="ECO:0000256" key="2">
    <source>
        <dbReference type="ARBA" id="ARBA00023125"/>
    </source>
</evidence>
<dbReference type="SUPFAM" id="SSF46785">
    <property type="entry name" value="Winged helix' DNA-binding domain"/>
    <property type="match status" value="1"/>
</dbReference>
<proteinExistence type="predicted"/>
<gene>
    <name evidence="5" type="ordered locus">Phep_2821</name>
</gene>
<dbReference type="EMBL" id="CP001681">
    <property type="protein sequence ID" value="ACU05020.1"/>
    <property type="molecule type" value="Genomic_DNA"/>
</dbReference>
<dbReference type="Pfam" id="PF01037">
    <property type="entry name" value="AsnC_trans_reg"/>
    <property type="match status" value="1"/>
</dbReference>
<keyword evidence="6" id="KW-1185">Reference proteome</keyword>
<dbReference type="AlphaFoldDB" id="C6Y1M8"/>
<evidence type="ECO:0000256" key="3">
    <source>
        <dbReference type="ARBA" id="ARBA00023163"/>
    </source>
</evidence>
<dbReference type="Gene3D" id="3.30.70.920">
    <property type="match status" value="1"/>
</dbReference>
<keyword evidence="3" id="KW-0804">Transcription</keyword>
<evidence type="ECO:0000313" key="6">
    <source>
        <dbReference type="Proteomes" id="UP000000852"/>
    </source>
</evidence>
<name>C6Y1M8_PEDHD</name>
<dbReference type="GO" id="GO:0043565">
    <property type="term" value="F:sequence-specific DNA binding"/>
    <property type="evidence" value="ECO:0007669"/>
    <property type="project" value="InterPro"/>
</dbReference>
<dbReference type="Gene3D" id="1.10.10.10">
    <property type="entry name" value="Winged helix-like DNA-binding domain superfamily/Winged helix DNA-binding domain"/>
    <property type="match status" value="1"/>
</dbReference>
<organism evidence="5 6">
    <name type="scientific">Pedobacter heparinus (strain ATCC 13125 / DSM 2366 / CIP 104194 / JCM 7457 / NBRC 12017 / NCIMB 9290 / NRRL B-14731 / HIM 762-3)</name>
    <dbReference type="NCBI Taxonomy" id="485917"/>
    <lineage>
        <taxon>Bacteria</taxon>
        <taxon>Pseudomonadati</taxon>
        <taxon>Bacteroidota</taxon>
        <taxon>Sphingobacteriia</taxon>
        <taxon>Sphingobacteriales</taxon>
        <taxon>Sphingobacteriaceae</taxon>
        <taxon>Pedobacter</taxon>
    </lineage>
</organism>
<dbReference type="InterPro" id="IPR019887">
    <property type="entry name" value="Tscrpt_reg_AsnC/Lrp_C"/>
</dbReference>
<dbReference type="KEGG" id="phe:Phep_2821"/>
<feature type="domain" description="HTH asnC-type" evidence="4">
    <location>
        <begin position="6"/>
        <end position="67"/>
    </location>
</feature>
<accession>C6Y1M8</accession>
<evidence type="ECO:0000313" key="5">
    <source>
        <dbReference type="EMBL" id="ACU05020.1"/>
    </source>
</evidence>
<keyword evidence="1" id="KW-0805">Transcription regulation</keyword>
<dbReference type="PANTHER" id="PTHR30154">
    <property type="entry name" value="LEUCINE-RESPONSIVE REGULATORY PROTEIN"/>
    <property type="match status" value="1"/>
</dbReference>
<dbReference type="InterPro" id="IPR011008">
    <property type="entry name" value="Dimeric_a/b-barrel"/>
</dbReference>
<dbReference type="PANTHER" id="PTHR30154:SF34">
    <property type="entry name" value="TRANSCRIPTIONAL REGULATOR AZLB"/>
    <property type="match status" value="1"/>
</dbReference>
<dbReference type="OrthoDB" id="9800326at2"/>
<dbReference type="Pfam" id="PF13412">
    <property type="entry name" value="HTH_24"/>
    <property type="match status" value="1"/>
</dbReference>
<evidence type="ECO:0000259" key="4">
    <source>
        <dbReference type="PROSITE" id="PS50956"/>
    </source>
</evidence>
<dbReference type="InterPro" id="IPR019888">
    <property type="entry name" value="Tscrpt_reg_AsnC-like"/>
</dbReference>
<dbReference type="HOGENOM" id="CLU_091233_0_0_10"/>
<dbReference type="GO" id="GO:0043200">
    <property type="term" value="P:response to amino acid"/>
    <property type="evidence" value="ECO:0007669"/>
    <property type="project" value="TreeGrafter"/>
</dbReference>
<reference evidence="5 6" key="1">
    <citation type="journal article" date="2009" name="Stand. Genomic Sci.">
        <title>Complete genome sequence of Pedobacter heparinus type strain (HIM 762-3).</title>
        <authorList>
            <person name="Han C."/>
            <person name="Spring S."/>
            <person name="Lapidus A."/>
            <person name="Del Rio T.G."/>
            <person name="Tice H."/>
            <person name="Copeland A."/>
            <person name="Cheng J.F."/>
            <person name="Lucas S."/>
            <person name="Chen F."/>
            <person name="Nolan M."/>
            <person name="Bruce D."/>
            <person name="Goodwin L."/>
            <person name="Pitluck S."/>
            <person name="Ivanova N."/>
            <person name="Mavromatis K."/>
            <person name="Mikhailova N."/>
            <person name="Pati A."/>
            <person name="Chen A."/>
            <person name="Palaniappan K."/>
            <person name="Land M."/>
            <person name="Hauser L."/>
            <person name="Chang Y.J."/>
            <person name="Jeffries C.C."/>
            <person name="Saunders E."/>
            <person name="Chertkov O."/>
            <person name="Brettin T."/>
            <person name="Goker M."/>
            <person name="Rohde M."/>
            <person name="Bristow J."/>
            <person name="Eisen J.A."/>
            <person name="Markowitz V."/>
            <person name="Hugenholtz P."/>
            <person name="Kyrpides N.C."/>
            <person name="Klenk H.P."/>
            <person name="Detter J.C."/>
        </authorList>
    </citation>
    <scope>NUCLEOTIDE SEQUENCE [LARGE SCALE GENOMIC DNA]</scope>
    <source>
        <strain evidence="6">ATCC 13125 / DSM 2366 / CIP 104194 / JCM 7457 / NBRC 12017 / NCIMB 9290 / NRRL B-14731 / HIM 762-3</strain>
    </source>
</reference>
<dbReference type="InterPro" id="IPR036388">
    <property type="entry name" value="WH-like_DNA-bd_sf"/>
</dbReference>
<dbReference type="eggNOG" id="COG1522">
    <property type="taxonomic scope" value="Bacteria"/>
</dbReference>
<dbReference type="PRINTS" id="PR00033">
    <property type="entry name" value="HTHASNC"/>
</dbReference>
<dbReference type="GO" id="GO:0005829">
    <property type="term" value="C:cytosol"/>
    <property type="evidence" value="ECO:0007669"/>
    <property type="project" value="TreeGrafter"/>
</dbReference>
<protein>
    <submittedName>
        <fullName evidence="5">Regulatory protein AsnC/Lrp family</fullName>
    </submittedName>
</protein>
<dbReference type="InterPro" id="IPR036390">
    <property type="entry name" value="WH_DNA-bd_sf"/>
</dbReference>
<dbReference type="Proteomes" id="UP000000852">
    <property type="component" value="Chromosome"/>
</dbReference>